<evidence type="ECO:0000313" key="1">
    <source>
        <dbReference type="EMBL" id="WUS28261.1"/>
    </source>
</evidence>
<organism evidence="1 2">
    <name type="scientific">Streptomyces caniferus</name>
    <dbReference type="NCBI Taxonomy" id="285557"/>
    <lineage>
        <taxon>Bacteria</taxon>
        <taxon>Bacillati</taxon>
        <taxon>Actinomycetota</taxon>
        <taxon>Actinomycetes</taxon>
        <taxon>Kitasatosporales</taxon>
        <taxon>Streptomycetaceae</taxon>
        <taxon>Streptomyces</taxon>
    </lineage>
</organism>
<evidence type="ECO:0008006" key="3">
    <source>
        <dbReference type="Google" id="ProtNLM"/>
    </source>
</evidence>
<accession>A0ABZ1VZN3</accession>
<name>A0ABZ1VZN3_9ACTN</name>
<reference evidence="1" key="1">
    <citation type="submission" date="2022-10" db="EMBL/GenBank/DDBJ databases">
        <title>The complete genomes of actinobacterial strains from the NBC collection.</title>
        <authorList>
            <person name="Joergensen T.S."/>
            <person name="Alvarez Arevalo M."/>
            <person name="Sterndorff E.B."/>
            <person name="Faurdal D."/>
            <person name="Vuksanovic O."/>
            <person name="Mourched A.-S."/>
            <person name="Charusanti P."/>
            <person name="Shaw S."/>
            <person name="Blin K."/>
            <person name="Weber T."/>
        </authorList>
    </citation>
    <scope>NUCLEOTIDE SEQUENCE</scope>
    <source>
        <strain evidence="1">NBC_01256</strain>
    </source>
</reference>
<proteinExistence type="predicted"/>
<sequence>MLEHLVRTGQVQCLEAVEDHENDAMSLHVFSLLAPGGGVNDTHPTIRAIARGLRHGQRPGA</sequence>
<gene>
    <name evidence="1" type="ORF">OG727_37390</name>
</gene>
<dbReference type="Proteomes" id="UP001432292">
    <property type="component" value="Chromosome"/>
</dbReference>
<dbReference type="RefSeq" id="WP_328733404.1">
    <property type="nucleotide sequence ID" value="NZ_CP108029.1"/>
</dbReference>
<keyword evidence="2" id="KW-1185">Reference proteome</keyword>
<dbReference type="EMBL" id="CP108473">
    <property type="protein sequence ID" value="WUS28261.1"/>
    <property type="molecule type" value="Genomic_DNA"/>
</dbReference>
<evidence type="ECO:0000313" key="2">
    <source>
        <dbReference type="Proteomes" id="UP001432292"/>
    </source>
</evidence>
<protein>
    <recommendedName>
        <fullName evidence="3">Tn3 transposase DDE domain-containing protein</fullName>
    </recommendedName>
</protein>